<evidence type="ECO:0000256" key="4">
    <source>
        <dbReference type="ARBA" id="ARBA00022763"/>
    </source>
</evidence>
<keyword evidence="11" id="KW-0378">Hydrolase</keyword>
<dbReference type="GO" id="GO:0006310">
    <property type="term" value="P:DNA recombination"/>
    <property type="evidence" value="ECO:0007669"/>
    <property type="project" value="UniProtKB-UniRule"/>
</dbReference>
<dbReference type="AlphaFoldDB" id="A0A8H3IWH7"/>
<dbReference type="InterPro" id="IPR017956">
    <property type="entry name" value="AT_hook_DNA-bd_motif"/>
</dbReference>
<evidence type="ECO:0000256" key="6">
    <source>
        <dbReference type="ARBA" id="ARBA00023204"/>
    </source>
</evidence>
<keyword evidence="4 9" id="KW-0227">DNA damage</keyword>
<comment type="caution">
    <text evidence="11">The sequence shown here is derived from an EMBL/GenBank/DDBJ whole genome shotgun (WGS) entry which is preliminary data.</text>
</comment>
<dbReference type="GO" id="GO:0033557">
    <property type="term" value="C:Slx1-Slx4 complex"/>
    <property type="evidence" value="ECO:0007669"/>
    <property type="project" value="UniProtKB-UniRule"/>
</dbReference>
<evidence type="ECO:0000256" key="2">
    <source>
        <dbReference type="ARBA" id="ARBA00006661"/>
    </source>
</evidence>
<dbReference type="GO" id="GO:0006281">
    <property type="term" value="P:DNA repair"/>
    <property type="evidence" value="ECO:0007669"/>
    <property type="project" value="UniProtKB-UniRule"/>
</dbReference>
<accession>A0A8H3IWH7</accession>
<evidence type="ECO:0000256" key="1">
    <source>
        <dbReference type="ARBA" id="ARBA00004123"/>
    </source>
</evidence>
<reference evidence="11" key="1">
    <citation type="submission" date="2021-03" db="EMBL/GenBank/DDBJ databases">
        <authorList>
            <person name="Tagirdzhanova G."/>
        </authorList>
    </citation>
    <scope>NUCLEOTIDE SEQUENCE</scope>
</reference>
<name>A0A8H3IWH7_9LECA</name>
<feature type="region of interest" description="Disordered" evidence="10">
    <location>
        <begin position="303"/>
        <end position="349"/>
    </location>
</feature>
<evidence type="ECO:0000256" key="10">
    <source>
        <dbReference type="SAM" id="MobiDB-lite"/>
    </source>
</evidence>
<dbReference type="InterPro" id="IPR027784">
    <property type="entry name" value="Slx4_ascomycetes"/>
</dbReference>
<keyword evidence="12" id="KW-1185">Reference proteome</keyword>
<feature type="region of interest" description="Disordered" evidence="10">
    <location>
        <begin position="594"/>
        <end position="714"/>
    </location>
</feature>
<dbReference type="CDD" id="cd22999">
    <property type="entry name" value="SAP_SLX4"/>
    <property type="match status" value="1"/>
</dbReference>
<dbReference type="InterPro" id="IPR018574">
    <property type="entry name" value="Structure-sp_endonuc_su_Slx4"/>
</dbReference>
<keyword evidence="6 9" id="KW-0234">DNA repair</keyword>
<evidence type="ECO:0000256" key="3">
    <source>
        <dbReference type="ARBA" id="ARBA00022553"/>
    </source>
</evidence>
<organism evidence="11 12">
    <name type="scientific">Imshaugia aleurites</name>
    <dbReference type="NCBI Taxonomy" id="172621"/>
    <lineage>
        <taxon>Eukaryota</taxon>
        <taxon>Fungi</taxon>
        <taxon>Dikarya</taxon>
        <taxon>Ascomycota</taxon>
        <taxon>Pezizomycotina</taxon>
        <taxon>Lecanoromycetes</taxon>
        <taxon>OSLEUM clade</taxon>
        <taxon>Lecanoromycetidae</taxon>
        <taxon>Lecanorales</taxon>
        <taxon>Lecanorineae</taxon>
        <taxon>Parmeliaceae</taxon>
        <taxon>Imshaugia</taxon>
    </lineage>
</organism>
<comment type="PTM">
    <text evidence="9">Phosphorylated in response to DNA damage.</text>
</comment>
<dbReference type="GO" id="GO:0017108">
    <property type="term" value="F:5'-flap endonuclease activity"/>
    <property type="evidence" value="ECO:0007669"/>
    <property type="project" value="InterPro"/>
</dbReference>
<evidence type="ECO:0000313" key="11">
    <source>
        <dbReference type="EMBL" id="CAF9929724.1"/>
    </source>
</evidence>
<dbReference type="GO" id="GO:0003677">
    <property type="term" value="F:DNA binding"/>
    <property type="evidence" value="ECO:0007669"/>
    <property type="project" value="InterPro"/>
</dbReference>
<evidence type="ECO:0000256" key="5">
    <source>
        <dbReference type="ARBA" id="ARBA00023172"/>
    </source>
</evidence>
<evidence type="ECO:0000256" key="8">
    <source>
        <dbReference type="ARBA" id="ARBA00029496"/>
    </source>
</evidence>
<gene>
    <name evidence="9 11" type="primary">SLX4</name>
    <name evidence="11" type="ORF">IMSHALPRED_007990</name>
</gene>
<proteinExistence type="inferred from homology"/>
<dbReference type="GO" id="GO:0006260">
    <property type="term" value="P:DNA replication"/>
    <property type="evidence" value="ECO:0007669"/>
    <property type="project" value="InterPro"/>
</dbReference>
<dbReference type="OrthoDB" id="5349119at2759"/>
<feature type="compositionally biased region" description="Low complexity" evidence="10">
    <location>
        <begin position="662"/>
        <end position="671"/>
    </location>
</feature>
<comment type="subunit">
    <text evidence="9">Forms a heterodimer with SLX1.</text>
</comment>
<dbReference type="HAMAP" id="MF_03110">
    <property type="entry name" value="Endonuc_su_Slx4"/>
    <property type="match status" value="1"/>
</dbReference>
<feature type="region of interest" description="Disordered" evidence="10">
    <location>
        <begin position="447"/>
        <end position="503"/>
    </location>
</feature>
<feature type="compositionally biased region" description="Basic and acidic residues" evidence="10">
    <location>
        <begin position="30"/>
        <end position="41"/>
    </location>
</feature>
<comment type="function">
    <text evidence="9">Regulatory subunit of the SLX1-SLX4 structure-specific endonuclease that resolves DNA secondary structures generated during DNA repair and recombination. Has endonuclease activity towards branched DNA substrates, introducing single-strand cuts in duplex DNA close to junctions with ss-DNA.</text>
</comment>
<dbReference type="PRINTS" id="PR00929">
    <property type="entry name" value="ATHOOK"/>
</dbReference>
<dbReference type="SMART" id="SM00384">
    <property type="entry name" value="AT_hook"/>
    <property type="match status" value="2"/>
</dbReference>
<evidence type="ECO:0000313" key="12">
    <source>
        <dbReference type="Proteomes" id="UP000664534"/>
    </source>
</evidence>
<keyword evidence="5 9" id="KW-0233">DNA recombination</keyword>
<feature type="compositionally biased region" description="Polar residues" evidence="10">
    <location>
        <begin position="594"/>
        <end position="611"/>
    </location>
</feature>
<protein>
    <recommendedName>
        <fullName evidence="8 9">Structure-specific endonuclease subunit SLX4</fullName>
    </recommendedName>
</protein>
<dbReference type="EMBL" id="CAJPDT010000054">
    <property type="protein sequence ID" value="CAF9929724.1"/>
    <property type="molecule type" value="Genomic_DNA"/>
</dbReference>
<keyword evidence="3 9" id="KW-0597">Phosphoprotein</keyword>
<dbReference type="Proteomes" id="UP000664534">
    <property type="component" value="Unassembled WGS sequence"/>
</dbReference>
<feature type="region of interest" description="Disordered" evidence="10">
    <location>
        <begin position="166"/>
        <end position="201"/>
    </location>
</feature>
<keyword evidence="7 9" id="KW-0539">Nucleus</keyword>
<dbReference type="Pfam" id="PF09494">
    <property type="entry name" value="Slx4"/>
    <property type="match status" value="1"/>
</dbReference>
<sequence>MDEAEPLQSVKSLGLSKKYDLQMSGQVTKEQPKDLGGDKKKIPAFKKPRVLHEKHAESIQKKATITAAVRPAIAVEQSDLLAPKKSRKKKSKDEIEVQTTIKKTKITKPGAVNSCKKAAGSTKKANKVISAQLRAPASTQEEDLRAKQGFQELCLEKAITRRKEWTPCKDTAPDPTLLEDFEKSGDSKLLGDTPLANDPPTSRFGNLLGDFGFAQKEDSSAIVCETTRQENGEAILKRRKIELVNGIPAPRVLEPKRCKSPKKKPQTVTEKATAPFAPVKSIIAPSLLQYFGTPTAESVIAASGATDASNTPAVIGQRPRVKKLETSKPKTSKAKKSVQKQPILLSPESAMKNAKNQELIFGTSSQLVREESPSFMKDLQQAMKESESMMEQKGKDYEFLDLPSGKSRSSNVRAIMASRSLWSAASRDIDGSLVEVEMVNLADTPDPKCTATKGTGLPKMPDSLKPQLKAEDSLPSRTGEIVASAPQLNLNDSKDLQQPLEEPDLVMPRSVAEAALRNRPKSKSPVKKTSVAKPATGRMPNYEGFTDIQLRKEISTNGFKPIKQREKMITLLKQCWEGKVLMALKEVPANVSLQQPAAENTNTETLKQTSPSKKRGRPSKPSDLVPATADKADDVPPKKPRGRPKKDPTAATPPKRKRKAKAALSEALVAATDDEIYDSSPPTPSPPRRRSPPKSPGKLQLSQPLETSTTNASAIKDNSREFLFSQITKAVTTFPPTHDVKNLTWHEKMLMYDPIVLEDLTVWLNTEGLGRVGEDDEVCPSLVKEWCEERSVCCLWRENLKGGARGRW</sequence>
<evidence type="ECO:0000256" key="7">
    <source>
        <dbReference type="ARBA" id="ARBA00023242"/>
    </source>
</evidence>
<keyword evidence="11" id="KW-0255">Endonuclease</keyword>
<feature type="region of interest" description="Disordered" evidence="10">
    <location>
        <begin position="21"/>
        <end position="57"/>
    </location>
</feature>
<comment type="similarity">
    <text evidence="2 9">Belongs to the SLX4 family.</text>
</comment>
<comment type="subcellular location">
    <subcellularLocation>
        <location evidence="1 9">Nucleus</location>
    </subcellularLocation>
</comment>
<keyword evidence="11" id="KW-0540">Nuclease</keyword>
<evidence type="ECO:0000256" key="9">
    <source>
        <dbReference type="HAMAP-Rule" id="MF_03110"/>
    </source>
</evidence>
<feature type="region of interest" description="Disordered" evidence="10">
    <location>
        <begin position="516"/>
        <end position="538"/>
    </location>
</feature>
<feature type="region of interest" description="Disordered" evidence="10">
    <location>
        <begin position="252"/>
        <end position="272"/>
    </location>
</feature>
<feature type="compositionally biased region" description="Polar residues" evidence="10">
    <location>
        <begin position="700"/>
        <end position="713"/>
    </location>
</feature>